<protein>
    <submittedName>
        <fullName evidence="1">Uncharacterized protein</fullName>
    </submittedName>
</protein>
<gene>
    <name evidence="1" type="ORF">F4556_001849</name>
</gene>
<dbReference type="RefSeq" id="WP_184913269.1">
    <property type="nucleotide sequence ID" value="NZ_JACHJR010000001.1"/>
</dbReference>
<dbReference type="AlphaFoldDB" id="A0A7W7S9E9"/>
<accession>A0A7W7S9E9</accession>
<dbReference type="EMBL" id="JACHJR010000001">
    <property type="protein sequence ID" value="MBB4946314.1"/>
    <property type="molecule type" value="Genomic_DNA"/>
</dbReference>
<keyword evidence="2" id="KW-1185">Reference proteome</keyword>
<proteinExistence type="predicted"/>
<organism evidence="1 2">
    <name type="scientific">Kitasatospora gansuensis</name>
    <dbReference type="NCBI Taxonomy" id="258050"/>
    <lineage>
        <taxon>Bacteria</taxon>
        <taxon>Bacillati</taxon>
        <taxon>Actinomycetota</taxon>
        <taxon>Actinomycetes</taxon>
        <taxon>Kitasatosporales</taxon>
        <taxon>Streptomycetaceae</taxon>
        <taxon>Kitasatospora</taxon>
    </lineage>
</organism>
<evidence type="ECO:0000313" key="1">
    <source>
        <dbReference type="EMBL" id="MBB4946314.1"/>
    </source>
</evidence>
<dbReference type="Proteomes" id="UP000573327">
    <property type="component" value="Unassembled WGS sequence"/>
</dbReference>
<evidence type="ECO:0000313" key="2">
    <source>
        <dbReference type="Proteomes" id="UP000573327"/>
    </source>
</evidence>
<reference evidence="1 2" key="1">
    <citation type="submission" date="2020-08" db="EMBL/GenBank/DDBJ databases">
        <title>Sequencing the genomes of 1000 actinobacteria strains.</title>
        <authorList>
            <person name="Klenk H.-P."/>
        </authorList>
    </citation>
    <scope>NUCLEOTIDE SEQUENCE [LARGE SCALE GENOMIC DNA]</scope>
    <source>
        <strain evidence="1 2">DSM 44786</strain>
    </source>
</reference>
<comment type="caution">
    <text evidence="1">The sequence shown here is derived from an EMBL/GenBank/DDBJ whole genome shotgun (WGS) entry which is preliminary data.</text>
</comment>
<name>A0A7W7S9E9_9ACTN</name>
<sequence>MQYLDGTAWQGPNPKSADMRVPGGMFSYTIIIRKERVYVLQITCLDF</sequence>